<proteinExistence type="predicted"/>
<dbReference type="Proteomes" id="UP001589698">
    <property type="component" value="Unassembled WGS sequence"/>
</dbReference>
<evidence type="ECO:0000313" key="4">
    <source>
        <dbReference type="Proteomes" id="UP001589698"/>
    </source>
</evidence>
<keyword evidence="2" id="KW-0472">Membrane</keyword>
<gene>
    <name evidence="3" type="ORF">ACFFJG_11530</name>
</gene>
<accession>A0ABV6E292</accession>
<feature type="region of interest" description="Disordered" evidence="1">
    <location>
        <begin position="1"/>
        <end position="60"/>
    </location>
</feature>
<feature type="transmembrane region" description="Helical" evidence="2">
    <location>
        <begin position="163"/>
        <end position="183"/>
    </location>
</feature>
<feature type="transmembrane region" description="Helical" evidence="2">
    <location>
        <begin position="68"/>
        <end position="91"/>
    </location>
</feature>
<evidence type="ECO:0000256" key="2">
    <source>
        <dbReference type="SAM" id="Phobius"/>
    </source>
</evidence>
<keyword evidence="2" id="KW-1133">Transmembrane helix</keyword>
<dbReference type="EMBL" id="JBHLXH010000001">
    <property type="protein sequence ID" value="MFC0223112.1"/>
    <property type="molecule type" value="Genomic_DNA"/>
</dbReference>
<evidence type="ECO:0000256" key="1">
    <source>
        <dbReference type="SAM" id="MobiDB-lite"/>
    </source>
</evidence>
<feature type="compositionally biased region" description="Pro residues" evidence="1">
    <location>
        <begin position="33"/>
        <end position="45"/>
    </location>
</feature>
<keyword evidence="2" id="KW-0812">Transmembrane</keyword>
<protein>
    <submittedName>
        <fullName evidence="3">Uncharacterized protein</fullName>
    </submittedName>
</protein>
<keyword evidence="4" id="KW-1185">Reference proteome</keyword>
<reference evidence="3 4" key="1">
    <citation type="submission" date="2024-09" db="EMBL/GenBank/DDBJ databases">
        <authorList>
            <person name="Sun Q."/>
            <person name="Mori K."/>
        </authorList>
    </citation>
    <scope>NUCLEOTIDE SEQUENCE [LARGE SCALE GENOMIC DNA]</scope>
    <source>
        <strain evidence="3 4">CCM 8654</strain>
    </source>
</reference>
<comment type="caution">
    <text evidence="3">The sequence shown here is derived from an EMBL/GenBank/DDBJ whole genome shotgun (WGS) entry which is preliminary data.</text>
</comment>
<evidence type="ECO:0000313" key="3">
    <source>
        <dbReference type="EMBL" id="MFC0223112.1"/>
    </source>
</evidence>
<organism evidence="3 4">
    <name type="scientific">Nocardioides zeicaulis</name>
    <dbReference type="NCBI Taxonomy" id="1776857"/>
    <lineage>
        <taxon>Bacteria</taxon>
        <taxon>Bacillati</taxon>
        <taxon>Actinomycetota</taxon>
        <taxon>Actinomycetes</taxon>
        <taxon>Propionibacteriales</taxon>
        <taxon>Nocardioidaceae</taxon>
        <taxon>Nocardioides</taxon>
    </lineage>
</organism>
<feature type="transmembrane region" description="Helical" evidence="2">
    <location>
        <begin position="139"/>
        <end position="157"/>
    </location>
</feature>
<name>A0ABV6E292_9ACTN</name>
<dbReference type="RefSeq" id="WP_378518870.1">
    <property type="nucleotide sequence ID" value="NZ_CBCSDI010000008.1"/>
</dbReference>
<feature type="transmembrane region" description="Helical" evidence="2">
    <location>
        <begin position="111"/>
        <end position="132"/>
    </location>
</feature>
<sequence length="205" mass="20824">MADREQPEDGPSLEMPSLSLRRRRRTEAAAEPPADPGPTVVPSPPSADEADDPAPAPRRAPRSYDVRIPGLVAALATGLVVGLAAALLGWLLGAGCDAVRGTSSCGGAIGLPALLASLVLLAWLGGLLLRVLGVADAGSTSILAVAVGAVVVLVVLLGSLDQWWVVLALPVTVAVAYAAAWWVTAVLAATHADTDVDAGQPRDVR</sequence>